<gene>
    <name evidence="2" type="ORF">ElyMa_006694000</name>
</gene>
<proteinExistence type="predicted"/>
<dbReference type="EMBL" id="BMAT01013399">
    <property type="protein sequence ID" value="GFS12295.1"/>
    <property type="molecule type" value="Genomic_DNA"/>
</dbReference>
<comment type="caution">
    <text evidence="2">The sequence shown here is derived from an EMBL/GenBank/DDBJ whole genome shotgun (WGS) entry which is preliminary data.</text>
</comment>
<evidence type="ECO:0000313" key="2">
    <source>
        <dbReference type="EMBL" id="GFS12295.1"/>
    </source>
</evidence>
<keyword evidence="3" id="KW-1185">Reference proteome</keyword>
<organism evidence="2 3">
    <name type="scientific">Elysia marginata</name>
    <dbReference type="NCBI Taxonomy" id="1093978"/>
    <lineage>
        <taxon>Eukaryota</taxon>
        <taxon>Metazoa</taxon>
        <taxon>Spiralia</taxon>
        <taxon>Lophotrochozoa</taxon>
        <taxon>Mollusca</taxon>
        <taxon>Gastropoda</taxon>
        <taxon>Heterobranchia</taxon>
        <taxon>Euthyneura</taxon>
        <taxon>Panpulmonata</taxon>
        <taxon>Sacoglossa</taxon>
        <taxon>Placobranchoidea</taxon>
        <taxon>Plakobranchidae</taxon>
        <taxon>Elysia</taxon>
    </lineage>
</organism>
<feature type="compositionally biased region" description="Low complexity" evidence="1">
    <location>
        <begin position="87"/>
        <end position="103"/>
    </location>
</feature>
<evidence type="ECO:0000256" key="1">
    <source>
        <dbReference type="SAM" id="MobiDB-lite"/>
    </source>
</evidence>
<dbReference type="Proteomes" id="UP000762676">
    <property type="component" value="Unassembled WGS sequence"/>
</dbReference>
<sequence length="138" mass="14692">MQQVDLDLYSSVWPTTVLYSPFATVLTLFPPNSGFTRTSGPIARTGYIEVTHLRDSGEAVIIDIVQYLYYGWTAPAVTPAVTPAAIPTATHGGSSGDVPVPSGHQVSEGEAGYWQLSVRAGRASQDSGGRRLGPRVDE</sequence>
<name>A0AAV4IQT4_9GAST</name>
<reference evidence="2 3" key="1">
    <citation type="journal article" date="2021" name="Elife">
        <title>Chloroplast acquisition without the gene transfer in kleptoplastic sea slugs, Plakobranchus ocellatus.</title>
        <authorList>
            <person name="Maeda T."/>
            <person name="Takahashi S."/>
            <person name="Yoshida T."/>
            <person name="Shimamura S."/>
            <person name="Takaki Y."/>
            <person name="Nagai Y."/>
            <person name="Toyoda A."/>
            <person name="Suzuki Y."/>
            <person name="Arimoto A."/>
            <person name="Ishii H."/>
            <person name="Satoh N."/>
            <person name="Nishiyama T."/>
            <person name="Hasebe M."/>
            <person name="Maruyama T."/>
            <person name="Minagawa J."/>
            <person name="Obokata J."/>
            <person name="Shigenobu S."/>
        </authorList>
    </citation>
    <scope>NUCLEOTIDE SEQUENCE [LARGE SCALE GENOMIC DNA]</scope>
</reference>
<accession>A0AAV4IQT4</accession>
<feature type="region of interest" description="Disordered" evidence="1">
    <location>
        <begin position="87"/>
        <end position="106"/>
    </location>
</feature>
<evidence type="ECO:0000313" key="3">
    <source>
        <dbReference type="Proteomes" id="UP000762676"/>
    </source>
</evidence>
<dbReference type="AlphaFoldDB" id="A0AAV4IQT4"/>
<protein>
    <submittedName>
        <fullName evidence="2">Uncharacterized protein</fullName>
    </submittedName>
</protein>